<dbReference type="AlphaFoldDB" id="A0A1H9WE39"/>
<dbReference type="EMBL" id="FOFV01000022">
    <property type="protein sequence ID" value="SES32061.1"/>
    <property type="molecule type" value="Genomic_DNA"/>
</dbReference>
<reference evidence="2" key="1">
    <citation type="submission" date="2016-10" db="EMBL/GenBank/DDBJ databases">
        <authorList>
            <person name="Varghese N."/>
            <person name="Submissions S."/>
        </authorList>
    </citation>
    <scope>NUCLEOTIDE SEQUENCE [LARGE SCALE GENOMIC DNA]</scope>
    <source>
        <strain evidence="2">DSM 44437</strain>
    </source>
</reference>
<evidence type="ECO:0000313" key="1">
    <source>
        <dbReference type="EMBL" id="SES32061.1"/>
    </source>
</evidence>
<gene>
    <name evidence="1" type="ORF">SAMN04488000_1223</name>
</gene>
<sequence>MSQDSTHTTAAAVIGDELGGLPGEVLGWTLTDGGLPGEVLGWTLTDGGLPGEVLGWTLTDGGLPGEVLGWTLTDGGLPGEVLGWTLTDGGLPAEALPVGGLLGSALPFGGLVGDEPGGAETGASTIRTATKTFSTPTTLPDARGNALMVCEAERPGQRPGRIMSRTS</sequence>
<dbReference type="Proteomes" id="UP000199503">
    <property type="component" value="Unassembled WGS sequence"/>
</dbReference>
<dbReference type="RefSeq" id="WP_245786589.1">
    <property type="nucleotide sequence ID" value="NZ_FOFV01000022.1"/>
</dbReference>
<protein>
    <submittedName>
        <fullName evidence="1">Uncharacterized protein</fullName>
    </submittedName>
</protein>
<proteinExistence type="predicted"/>
<keyword evidence="2" id="KW-1185">Reference proteome</keyword>
<name>A0A1H9WE39_9PSEU</name>
<accession>A0A1H9WE39</accession>
<dbReference type="STRING" id="65499.SAMN04488000_1223"/>
<organism evidence="1 2">
    <name type="scientific">Lentzea albida</name>
    <dbReference type="NCBI Taxonomy" id="65499"/>
    <lineage>
        <taxon>Bacteria</taxon>
        <taxon>Bacillati</taxon>
        <taxon>Actinomycetota</taxon>
        <taxon>Actinomycetes</taxon>
        <taxon>Pseudonocardiales</taxon>
        <taxon>Pseudonocardiaceae</taxon>
        <taxon>Lentzea</taxon>
    </lineage>
</organism>
<evidence type="ECO:0000313" key="2">
    <source>
        <dbReference type="Proteomes" id="UP000199503"/>
    </source>
</evidence>